<reference evidence="10" key="1">
    <citation type="journal article" date="2019" name="Int. J. Syst. Evol. Microbiol.">
        <title>The Global Catalogue of Microorganisms (GCM) 10K type strain sequencing project: providing services to taxonomists for standard genome sequencing and annotation.</title>
        <authorList>
            <consortium name="The Broad Institute Genomics Platform"/>
            <consortium name="The Broad Institute Genome Sequencing Center for Infectious Disease"/>
            <person name="Wu L."/>
            <person name="Ma J."/>
        </authorList>
    </citation>
    <scope>NUCLEOTIDE SEQUENCE [LARGE SCALE GENOMIC DNA]</scope>
    <source>
        <strain evidence="10">JCM 31404</strain>
    </source>
</reference>
<dbReference type="PANTHER" id="PTHR30629">
    <property type="entry name" value="PROPHAGE INTEGRASE"/>
    <property type="match status" value="1"/>
</dbReference>
<dbReference type="Gene3D" id="1.10.443.10">
    <property type="entry name" value="Intergrase catalytic core"/>
    <property type="match status" value="1"/>
</dbReference>
<feature type="domain" description="Core-binding (CB)" evidence="8">
    <location>
        <begin position="80"/>
        <end position="161"/>
    </location>
</feature>
<sequence length="408" mass="44803">MSSAGSAMAEAPHTRRSRTPNGAGSLRPYRGQYRVKVTVTTAGGQQQVSRVVPTEAEGRLVLAQLLADHSRGLLRSPSTLTVEALLRELVESRRAEWKPKTLANNEDLIRLHLVPHLGAVKVQKLRAQHVLQLYTLLARSYSPSLLRQVRAVLRQALQLAVVNDVVPRNVAKDVDLPTARTSRRSRQNRALSSAQLQDFLQAAAPFEEVAGPVFHIAGLLGLRRGEAAALRWEHVDLDQGILHVRDNLVVVRGRPTPGTPKTQAGDRTVPLATETVALLAAWQGRQRALGVMVGEKWVDSGHVFTTLRGTPFHPDRLSTLAREFGTQAGLAHVTFHGLRHTSASLHLARGVPAEVVKTWLGHENVNLTLNTYRTVYSHEHRLHVTGMSGLLQQGPVNLTLDTLRRVGT</sequence>
<name>A0ABQ2RSD3_9DEIO</name>
<dbReference type="EMBL" id="BMQM01000006">
    <property type="protein sequence ID" value="GGR53132.1"/>
    <property type="molecule type" value="Genomic_DNA"/>
</dbReference>
<evidence type="ECO:0000256" key="1">
    <source>
        <dbReference type="ARBA" id="ARBA00008857"/>
    </source>
</evidence>
<dbReference type="SUPFAM" id="SSF56349">
    <property type="entry name" value="DNA breaking-rejoining enzymes"/>
    <property type="match status" value="1"/>
</dbReference>
<comment type="caution">
    <text evidence="9">The sequence shown here is derived from an EMBL/GenBank/DDBJ whole genome shotgun (WGS) entry which is preliminary data.</text>
</comment>
<dbReference type="InterPro" id="IPR011010">
    <property type="entry name" value="DNA_brk_join_enz"/>
</dbReference>
<dbReference type="InterPro" id="IPR050808">
    <property type="entry name" value="Phage_Integrase"/>
</dbReference>
<evidence type="ECO:0000256" key="3">
    <source>
        <dbReference type="ARBA" id="ARBA00023125"/>
    </source>
</evidence>
<dbReference type="InterPro" id="IPR013762">
    <property type="entry name" value="Integrase-like_cat_sf"/>
</dbReference>
<evidence type="ECO:0000259" key="8">
    <source>
        <dbReference type="PROSITE" id="PS51900"/>
    </source>
</evidence>
<evidence type="ECO:0000256" key="4">
    <source>
        <dbReference type="ARBA" id="ARBA00023172"/>
    </source>
</evidence>
<keyword evidence="2" id="KW-0229">DNA integration</keyword>
<feature type="region of interest" description="Disordered" evidence="6">
    <location>
        <begin position="1"/>
        <end position="30"/>
    </location>
</feature>
<evidence type="ECO:0000256" key="2">
    <source>
        <dbReference type="ARBA" id="ARBA00022908"/>
    </source>
</evidence>
<dbReference type="Pfam" id="PF00589">
    <property type="entry name" value="Phage_integrase"/>
    <property type="match status" value="1"/>
</dbReference>
<organism evidence="9 10">
    <name type="scientific">Deinococcus seoulensis</name>
    <dbReference type="NCBI Taxonomy" id="1837379"/>
    <lineage>
        <taxon>Bacteria</taxon>
        <taxon>Thermotogati</taxon>
        <taxon>Deinococcota</taxon>
        <taxon>Deinococci</taxon>
        <taxon>Deinococcales</taxon>
        <taxon>Deinococcaceae</taxon>
        <taxon>Deinococcus</taxon>
    </lineage>
</organism>
<keyword evidence="4" id="KW-0233">DNA recombination</keyword>
<accession>A0ABQ2RSD3</accession>
<dbReference type="Pfam" id="PF22022">
    <property type="entry name" value="Phage_int_M"/>
    <property type="match status" value="1"/>
</dbReference>
<evidence type="ECO:0000256" key="6">
    <source>
        <dbReference type="SAM" id="MobiDB-lite"/>
    </source>
</evidence>
<dbReference type="Gene3D" id="1.10.150.130">
    <property type="match status" value="1"/>
</dbReference>
<proteinExistence type="inferred from homology"/>
<dbReference type="CDD" id="cd01189">
    <property type="entry name" value="INT_ICEBs1_C_like"/>
    <property type="match status" value="1"/>
</dbReference>
<evidence type="ECO:0000256" key="5">
    <source>
        <dbReference type="PROSITE-ProRule" id="PRU01248"/>
    </source>
</evidence>
<dbReference type="InterPro" id="IPR044068">
    <property type="entry name" value="CB"/>
</dbReference>
<feature type="domain" description="Tyr recombinase" evidence="7">
    <location>
        <begin position="186"/>
        <end position="386"/>
    </location>
</feature>
<keyword evidence="3 5" id="KW-0238">DNA-binding</keyword>
<dbReference type="InterPro" id="IPR053876">
    <property type="entry name" value="Phage_int_M"/>
</dbReference>
<dbReference type="InterPro" id="IPR010998">
    <property type="entry name" value="Integrase_recombinase_N"/>
</dbReference>
<dbReference type="PANTHER" id="PTHR30629:SF2">
    <property type="entry name" value="PROPHAGE INTEGRASE INTS-RELATED"/>
    <property type="match status" value="1"/>
</dbReference>
<dbReference type="InterPro" id="IPR002104">
    <property type="entry name" value="Integrase_catalytic"/>
</dbReference>
<dbReference type="PROSITE" id="PS51898">
    <property type="entry name" value="TYR_RECOMBINASE"/>
    <property type="match status" value="1"/>
</dbReference>
<comment type="similarity">
    <text evidence="1">Belongs to the 'phage' integrase family.</text>
</comment>
<evidence type="ECO:0000313" key="9">
    <source>
        <dbReference type="EMBL" id="GGR53132.1"/>
    </source>
</evidence>
<evidence type="ECO:0000259" key="7">
    <source>
        <dbReference type="PROSITE" id="PS51898"/>
    </source>
</evidence>
<gene>
    <name evidence="9" type="ORF">GCM10008959_13250</name>
</gene>
<protein>
    <submittedName>
        <fullName evidence="9">Integrase</fullName>
    </submittedName>
</protein>
<keyword evidence="10" id="KW-1185">Reference proteome</keyword>
<dbReference type="Proteomes" id="UP000634308">
    <property type="component" value="Unassembled WGS sequence"/>
</dbReference>
<evidence type="ECO:0000313" key="10">
    <source>
        <dbReference type="Proteomes" id="UP000634308"/>
    </source>
</evidence>
<dbReference type="PROSITE" id="PS51900">
    <property type="entry name" value="CB"/>
    <property type="match status" value="1"/>
</dbReference>